<comment type="caution">
    <text evidence="1">The sequence shown here is derived from an EMBL/GenBank/DDBJ whole genome shotgun (WGS) entry which is preliminary data.</text>
</comment>
<proteinExistence type="predicted"/>
<sequence>MPLSSDYLQSSSDSTTNSQQQAISNILSSPLFTDNKNPSITHSQLFSLIIQYLSSFNNPQLSNIKDELILITGLNSSNNDLLQDLNEQLTSPQLESKLDQLYSTVSQITSNDEAALTQVKILIQKRFMLEALYLEQSKAKALRILRNLNEDYFANNTDSQLPKSLSFLLVDKPKTLEEELLSSADEQLLRELHWVPDSDFKQSRSSLVSEVHDVLPADKVVSPNRLVDLISQALSYEQFLNPYHIDPPNTDSNSLSLYKDVSNVDSRSTIPNKVKTKLSEHDNEVWIVKYSNNGRLLASGSSDHSIIIYDVENDYSVYKKLVGHSEAIIYLSWSKYDNRLISSSFDEDINVWNVETGALEKTLKNKNIFDSQRLRVWTIEFFAEEEDKFIASSPDRKLALLNINGDIVHDFGTSLRIDDFTIFR</sequence>
<dbReference type="EMBL" id="BSXS01010872">
    <property type="protein sequence ID" value="GME99145.1"/>
    <property type="molecule type" value="Genomic_DNA"/>
</dbReference>
<evidence type="ECO:0000313" key="1">
    <source>
        <dbReference type="EMBL" id="GME99145.1"/>
    </source>
</evidence>
<dbReference type="Proteomes" id="UP001165064">
    <property type="component" value="Unassembled WGS sequence"/>
</dbReference>
<name>A0ACB5U097_AMBMO</name>
<gene>
    <name evidence="1" type="ORF">Amon02_001063100</name>
</gene>
<protein>
    <submittedName>
        <fullName evidence="1">Unnamed protein product</fullName>
    </submittedName>
</protein>
<organism evidence="1 2">
    <name type="scientific">Ambrosiozyma monospora</name>
    <name type="common">Yeast</name>
    <name type="synonym">Endomycopsis monosporus</name>
    <dbReference type="NCBI Taxonomy" id="43982"/>
    <lineage>
        <taxon>Eukaryota</taxon>
        <taxon>Fungi</taxon>
        <taxon>Dikarya</taxon>
        <taxon>Ascomycota</taxon>
        <taxon>Saccharomycotina</taxon>
        <taxon>Pichiomycetes</taxon>
        <taxon>Pichiales</taxon>
        <taxon>Pichiaceae</taxon>
        <taxon>Ambrosiozyma</taxon>
    </lineage>
</organism>
<evidence type="ECO:0000313" key="2">
    <source>
        <dbReference type="Proteomes" id="UP001165064"/>
    </source>
</evidence>
<reference evidence="1" key="1">
    <citation type="submission" date="2023-04" db="EMBL/GenBank/DDBJ databases">
        <title>Ambrosiozyma monospora NBRC 10751.</title>
        <authorList>
            <person name="Ichikawa N."/>
            <person name="Sato H."/>
            <person name="Tonouchi N."/>
        </authorList>
    </citation>
    <scope>NUCLEOTIDE SEQUENCE</scope>
    <source>
        <strain evidence="1">NBRC 10751</strain>
    </source>
</reference>
<accession>A0ACB5U097</accession>
<keyword evidence="2" id="KW-1185">Reference proteome</keyword>